<dbReference type="PROSITE" id="PS50932">
    <property type="entry name" value="HTH_LACI_2"/>
    <property type="match status" value="1"/>
</dbReference>
<reference evidence="5 6" key="1">
    <citation type="submission" date="2023-03" db="EMBL/GenBank/DDBJ databases">
        <title>Draft genome sequence of the bacteria which degrade cell wall of Tricholomamatutake.</title>
        <authorList>
            <person name="Konishi Y."/>
            <person name="Fukuta Y."/>
            <person name="Shirasaka N."/>
        </authorList>
    </citation>
    <scope>NUCLEOTIDE SEQUENCE [LARGE SCALE GENOMIC DNA]</scope>
    <source>
        <strain evidence="6">mu1</strain>
    </source>
</reference>
<dbReference type="InterPro" id="IPR046335">
    <property type="entry name" value="LacI/GalR-like_sensor"/>
</dbReference>
<dbReference type="SUPFAM" id="SSF53822">
    <property type="entry name" value="Periplasmic binding protein-like I"/>
    <property type="match status" value="1"/>
</dbReference>
<proteinExistence type="predicted"/>
<evidence type="ECO:0000256" key="3">
    <source>
        <dbReference type="ARBA" id="ARBA00023163"/>
    </source>
</evidence>
<keyword evidence="1" id="KW-0805">Transcription regulation</keyword>
<dbReference type="InterPro" id="IPR028082">
    <property type="entry name" value="Peripla_BP_I"/>
</dbReference>
<evidence type="ECO:0000256" key="1">
    <source>
        <dbReference type="ARBA" id="ARBA00023015"/>
    </source>
</evidence>
<feature type="domain" description="HTH lacI-type" evidence="4">
    <location>
        <begin position="2"/>
        <end position="56"/>
    </location>
</feature>
<organism evidence="5 6">
    <name type="scientific">Paenibacillus glycanilyticus</name>
    <dbReference type="NCBI Taxonomy" id="126569"/>
    <lineage>
        <taxon>Bacteria</taxon>
        <taxon>Bacillati</taxon>
        <taxon>Bacillota</taxon>
        <taxon>Bacilli</taxon>
        <taxon>Bacillales</taxon>
        <taxon>Paenibacillaceae</taxon>
        <taxon>Paenibacillus</taxon>
    </lineage>
</organism>
<keyword evidence="3" id="KW-0804">Transcription</keyword>
<dbReference type="CDD" id="cd06267">
    <property type="entry name" value="PBP1_LacI_sugar_binding-like"/>
    <property type="match status" value="1"/>
</dbReference>
<evidence type="ECO:0000313" key="5">
    <source>
        <dbReference type="EMBL" id="GLX66990.1"/>
    </source>
</evidence>
<dbReference type="Proteomes" id="UP001157114">
    <property type="component" value="Unassembled WGS sequence"/>
</dbReference>
<dbReference type="Pfam" id="PF00356">
    <property type="entry name" value="LacI"/>
    <property type="match status" value="1"/>
</dbReference>
<dbReference type="InterPro" id="IPR010982">
    <property type="entry name" value="Lambda_DNA-bd_dom_sf"/>
</dbReference>
<keyword evidence="2 5" id="KW-0238">DNA-binding</keyword>
<dbReference type="Pfam" id="PF13377">
    <property type="entry name" value="Peripla_BP_3"/>
    <property type="match status" value="1"/>
</dbReference>
<dbReference type="EMBL" id="BSSQ01000005">
    <property type="protein sequence ID" value="GLX66990.1"/>
    <property type="molecule type" value="Genomic_DNA"/>
</dbReference>
<comment type="caution">
    <text evidence="5">The sequence shown here is derived from an EMBL/GenBank/DDBJ whole genome shotgun (WGS) entry which is preliminary data.</text>
</comment>
<name>A0ABQ6G914_9BACL</name>
<dbReference type="GO" id="GO:0003677">
    <property type="term" value="F:DNA binding"/>
    <property type="evidence" value="ECO:0007669"/>
    <property type="project" value="UniProtKB-KW"/>
</dbReference>
<protein>
    <submittedName>
        <fullName evidence="5">DNA-binding transcriptional regulator CytR</fullName>
    </submittedName>
</protein>
<dbReference type="InterPro" id="IPR000843">
    <property type="entry name" value="HTH_LacI"/>
</dbReference>
<evidence type="ECO:0000256" key="2">
    <source>
        <dbReference type="ARBA" id="ARBA00023125"/>
    </source>
</evidence>
<dbReference type="RefSeq" id="WP_284237703.1">
    <property type="nucleotide sequence ID" value="NZ_BSSQ01000005.1"/>
</dbReference>
<dbReference type="PANTHER" id="PTHR30146:SF109">
    <property type="entry name" value="HTH-TYPE TRANSCRIPTIONAL REGULATOR GALS"/>
    <property type="match status" value="1"/>
</dbReference>
<dbReference type="CDD" id="cd01392">
    <property type="entry name" value="HTH_LacI"/>
    <property type="match status" value="1"/>
</dbReference>
<gene>
    <name evidence="5" type="ORF">MU1_13340</name>
</gene>
<evidence type="ECO:0000259" key="4">
    <source>
        <dbReference type="PROSITE" id="PS50932"/>
    </source>
</evidence>
<dbReference type="Gene3D" id="3.40.50.2300">
    <property type="match status" value="2"/>
</dbReference>
<evidence type="ECO:0000313" key="6">
    <source>
        <dbReference type="Proteomes" id="UP001157114"/>
    </source>
</evidence>
<dbReference type="PANTHER" id="PTHR30146">
    <property type="entry name" value="LACI-RELATED TRANSCRIPTIONAL REPRESSOR"/>
    <property type="match status" value="1"/>
</dbReference>
<dbReference type="Gene3D" id="1.10.260.40">
    <property type="entry name" value="lambda repressor-like DNA-binding domains"/>
    <property type="match status" value="1"/>
</dbReference>
<dbReference type="SUPFAM" id="SSF47413">
    <property type="entry name" value="lambda repressor-like DNA-binding domains"/>
    <property type="match status" value="1"/>
</dbReference>
<accession>A0ABQ6G914</accession>
<sequence>MVSRKDVAQLAGVSVAVVSYVLNGKNNVKEETRNRVLAAMQELKYEPNLLARSLKTQRTQQLAVFVNYLGNPFEAGILLRLEAAARQEGYLVFFQTYTPDLEQPLISALRGRVDGLVLLGQQLEYETFQRLKALDVPVLSVTQSPMLQEWGIPCIDLDWVKQYREAILFLKNKGHHRIAYMTDTVSGCYHLHRLRAFQEAIRLEGLALPEQLILDGGGKVETATPMFHDFIEQNASNLPMSALVCSNDLMAAAVVDACKTNSIKVPEQLAIIGSEDILMTQHTDPKLTVIHYPREMLGTLAMNMMKQLLLKSPMESFTVEGELLPRGTA</sequence>
<dbReference type="SMART" id="SM00354">
    <property type="entry name" value="HTH_LACI"/>
    <property type="match status" value="1"/>
</dbReference>
<keyword evidence="6" id="KW-1185">Reference proteome</keyword>